<dbReference type="OrthoDB" id="9798540at2"/>
<feature type="transmembrane region" description="Helical" evidence="7">
    <location>
        <begin position="95"/>
        <end position="116"/>
    </location>
</feature>
<feature type="transmembrane region" description="Helical" evidence="7">
    <location>
        <begin position="252"/>
        <end position="270"/>
    </location>
</feature>
<protein>
    <submittedName>
        <fullName evidence="8">Zinc transport system permease protein</fullName>
    </submittedName>
</protein>
<organism evidence="8 9">
    <name type="scientific">Marinococcus luteus</name>
    <dbReference type="NCBI Taxonomy" id="1122204"/>
    <lineage>
        <taxon>Bacteria</taxon>
        <taxon>Bacillati</taxon>
        <taxon>Bacillota</taxon>
        <taxon>Bacilli</taxon>
        <taxon>Bacillales</taxon>
        <taxon>Bacillaceae</taxon>
        <taxon>Marinococcus</taxon>
    </lineage>
</organism>
<dbReference type="PANTHER" id="PTHR30477">
    <property type="entry name" value="ABC-TRANSPORTER METAL-BINDING PROTEIN"/>
    <property type="match status" value="1"/>
</dbReference>
<dbReference type="InterPro" id="IPR001626">
    <property type="entry name" value="ABC_TroCD"/>
</dbReference>
<sequence length="286" mass="30330">MFDINFVERSIIAAVLIGLTAPLIGSFLVVRRSSLIADSLAHVTLAGVTAGVLAGNLQAFWDINPLYSGFLFAFAGSLIIERVRHTYGGFQELAAPILMAAAVGLSAVFMSISADGVTEWYGYLFGSVVSVQMEDLWFIGLMTIAALGLLAAFGRELMFLSFDEEMAAAAGIPVKMFNVLLAVLLAIVISASMQVVGVLLAGALITLPAAAAMQWASGFKRMLLIAVIIGEASVAAGVTGSIFFGIASGGGTVVTAAFILFATLVLRTWINWKRNRRLKYERHQSA</sequence>
<evidence type="ECO:0000256" key="7">
    <source>
        <dbReference type="SAM" id="Phobius"/>
    </source>
</evidence>
<feature type="transmembrane region" description="Helical" evidence="7">
    <location>
        <begin position="195"/>
        <end position="216"/>
    </location>
</feature>
<feature type="transmembrane region" description="Helical" evidence="7">
    <location>
        <begin position="66"/>
        <end position="83"/>
    </location>
</feature>
<comment type="similarity">
    <text evidence="2 6">Belongs to the ABC-3 integral membrane protein family.</text>
</comment>
<evidence type="ECO:0000256" key="5">
    <source>
        <dbReference type="ARBA" id="ARBA00023136"/>
    </source>
</evidence>
<keyword evidence="3 6" id="KW-0812">Transmembrane</keyword>
<keyword evidence="6" id="KW-0813">Transport</keyword>
<name>A0A1H2RYV3_9BACI</name>
<feature type="transmembrane region" description="Helical" evidence="7">
    <location>
        <begin position="136"/>
        <end position="154"/>
    </location>
</feature>
<dbReference type="PANTHER" id="PTHR30477:SF22">
    <property type="entry name" value="METAL ABC TRANSPORTER PERMEASE"/>
    <property type="match status" value="1"/>
</dbReference>
<gene>
    <name evidence="8" type="ORF">SAMN05421781_0970</name>
</gene>
<feature type="transmembrane region" description="Helical" evidence="7">
    <location>
        <begin position="166"/>
        <end position="189"/>
    </location>
</feature>
<proteinExistence type="inferred from homology"/>
<dbReference type="GO" id="GO:0055085">
    <property type="term" value="P:transmembrane transport"/>
    <property type="evidence" value="ECO:0007669"/>
    <property type="project" value="InterPro"/>
</dbReference>
<evidence type="ECO:0000313" key="9">
    <source>
        <dbReference type="Proteomes" id="UP000199488"/>
    </source>
</evidence>
<comment type="subcellular location">
    <subcellularLocation>
        <location evidence="6">Cell membrane</location>
        <topology evidence="6">Multi-pass membrane protein</topology>
    </subcellularLocation>
    <subcellularLocation>
        <location evidence="1">Membrane</location>
        <topology evidence="1">Multi-pass membrane protein</topology>
    </subcellularLocation>
</comment>
<dbReference type="Pfam" id="PF00950">
    <property type="entry name" value="ABC-3"/>
    <property type="match status" value="1"/>
</dbReference>
<dbReference type="AlphaFoldDB" id="A0A1H2RYV3"/>
<dbReference type="Proteomes" id="UP000199488">
    <property type="component" value="Unassembled WGS sequence"/>
</dbReference>
<keyword evidence="9" id="KW-1185">Reference proteome</keyword>
<evidence type="ECO:0000256" key="1">
    <source>
        <dbReference type="ARBA" id="ARBA00004141"/>
    </source>
</evidence>
<dbReference type="RefSeq" id="WP_091611847.1">
    <property type="nucleotide sequence ID" value="NZ_FNNC01000001.1"/>
</dbReference>
<dbReference type="CDD" id="cd06550">
    <property type="entry name" value="TM_ABC_iron-siderophores_like"/>
    <property type="match status" value="1"/>
</dbReference>
<keyword evidence="4 7" id="KW-1133">Transmembrane helix</keyword>
<dbReference type="Gene3D" id="1.10.3470.10">
    <property type="entry name" value="ABC transporter involved in vitamin B12 uptake, BtuC"/>
    <property type="match status" value="1"/>
</dbReference>
<dbReference type="SUPFAM" id="SSF81345">
    <property type="entry name" value="ABC transporter involved in vitamin B12 uptake, BtuC"/>
    <property type="match status" value="1"/>
</dbReference>
<keyword evidence="5 7" id="KW-0472">Membrane</keyword>
<feature type="transmembrane region" description="Helical" evidence="7">
    <location>
        <begin position="12"/>
        <end position="30"/>
    </location>
</feature>
<accession>A0A1H2RYV3</accession>
<evidence type="ECO:0000256" key="2">
    <source>
        <dbReference type="ARBA" id="ARBA00008034"/>
    </source>
</evidence>
<dbReference type="InterPro" id="IPR037294">
    <property type="entry name" value="ABC_BtuC-like"/>
</dbReference>
<dbReference type="EMBL" id="FNNC01000001">
    <property type="protein sequence ID" value="SDW24643.1"/>
    <property type="molecule type" value="Genomic_DNA"/>
</dbReference>
<dbReference type="GO" id="GO:0010043">
    <property type="term" value="P:response to zinc ion"/>
    <property type="evidence" value="ECO:0007669"/>
    <property type="project" value="TreeGrafter"/>
</dbReference>
<dbReference type="GO" id="GO:0043190">
    <property type="term" value="C:ATP-binding cassette (ABC) transporter complex"/>
    <property type="evidence" value="ECO:0007669"/>
    <property type="project" value="InterPro"/>
</dbReference>
<feature type="transmembrane region" description="Helical" evidence="7">
    <location>
        <begin position="223"/>
        <end position="246"/>
    </location>
</feature>
<evidence type="ECO:0000256" key="6">
    <source>
        <dbReference type="RuleBase" id="RU003943"/>
    </source>
</evidence>
<evidence type="ECO:0000256" key="4">
    <source>
        <dbReference type="ARBA" id="ARBA00022989"/>
    </source>
</evidence>
<feature type="transmembrane region" description="Helical" evidence="7">
    <location>
        <begin position="42"/>
        <end position="60"/>
    </location>
</feature>
<dbReference type="STRING" id="1122204.SAMN05421781_0970"/>
<evidence type="ECO:0000256" key="3">
    <source>
        <dbReference type="ARBA" id="ARBA00022692"/>
    </source>
</evidence>
<evidence type="ECO:0000313" key="8">
    <source>
        <dbReference type="EMBL" id="SDW24643.1"/>
    </source>
</evidence>
<reference evidence="8 9" key="1">
    <citation type="submission" date="2016-10" db="EMBL/GenBank/DDBJ databases">
        <authorList>
            <person name="de Groot N.N."/>
        </authorList>
    </citation>
    <scope>NUCLEOTIDE SEQUENCE [LARGE SCALE GENOMIC DNA]</scope>
    <source>
        <strain evidence="8 9">DSM 23126</strain>
    </source>
</reference>